<feature type="chain" id="PRO_5003175784" description="T20D4.11-like domain-containing protein" evidence="1">
    <location>
        <begin position="20"/>
        <end position="307"/>
    </location>
</feature>
<dbReference type="PANTHER" id="PTHR21453:SF30">
    <property type="entry name" value="DUF19 DOMAIN-CONTAINING PROTEIN"/>
    <property type="match status" value="1"/>
</dbReference>
<organism evidence="4">
    <name type="scientific">Caenorhabditis remanei</name>
    <name type="common">Caenorhabditis vulgaris</name>
    <dbReference type="NCBI Taxonomy" id="31234"/>
    <lineage>
        <taxon>Eukaryota</taxon>
        <taxon>Metazoa</taxon>
        <taxon>Ecdysozoa</taxon>
        <taxon>Nematoda</taxon>
        <taxon>Chromadorea</taxon>
        <taxon>Rhabditida</taxon>
        <taxon>Rhabditina</taxon>
        <taxon>Rhabditomorpha</taxon>
        <taxon>Rhabditoidea</taxon>
        <taxon>Rhabditidae</taxon>
        <taxon>Peloderinae</taxon>
        <taxon>Caenorhabditis</taxon>
    </lineage>
</organism>
<evidence type="ECO:0000313" key="3">
    <source>
        <dbReference type="EMBL" id="EFO87573.1"/>
    </source>
</evidence>
<dbReference type="EMBL" id="DS268420">
    <property type="protein sequence ID" value="EFO87573.1"/>
    <property type="molecule type" value="Genomic_DNA"/>
</dbReference>
<evidence type="ECO:0000256" key="1">
    <source>
        <dbReference type="SAM" id="SignalP"/>
    </source>
</evidence>
<reference evidence="3" key="1">
    <citation type="submission" date="2007-07" db="EMBL/GenBank/DDBJ databases">
        <title>PCAP assembly of the Caenorhabditis remanei genome.</title>
        <authorList>
            <consortium name="The Caenorhabditis remanei Sequencing Consortium"/>
            <person name="Wilson R.K."/>
        </authorList>
    </citation>
    <scope>NUCLEOTIDE SEQUENCE [LARGE SCALE GENOMIC DNA]</scope>
    <source>
        <strain evidence="3">PB4641</strain>
    </source>
</reference>
<keyword evidence="1" id="KW-0732">Signal</keyword>
<evidence type="ECO:0000259" key="2">
    <source>
        <dbReference type="Pfam" id="PF01579"/>
    </source>
</evidence>
<dbReference type="CTD" id="9824461"/>
<feature type="domain" description="T20D4.11-like" evidence="2">
    <location>
        <begin position="184"/>
        <end position="305"/>
    </location>
</feature>
<dbReference type="Pfam" id="PF01579">
    <property type="entry name" value="DUF19"/>
    <property type="match status" value="2"/>
</dbReference>
<dbReference type="GeneID" id="9824461"/>
<dbReference type="KEGG" id="crq:GCK72_018936"/>
<keyword evidence="4" id="KW-1185">Reference proteome</keyword>
<dbReference type="HOGENOM" id="CLU_078890_0_0_1"/>
<dbReference type="eggNOG" id="ENOG502TI9K">
    <property type="taxonomic scope" value="Eukaryota"/>
</dbReference>
<dbReference type="InParanoid" id="E3M057"/>
<dbReference type="OMA" id="CVENWDP"/>
<dbReference type="PANTHER" id="PTHR21453">
    <property type="entry name" value="DUF19 DOMAIN-CONTAINING PROTEIN-RELATED-RELATED"/>
    <property type="match status" value="1"/>
</dbReference>
<dbReference type="InterPro" id="IPR002542">
    <property type="entry name" value="T20D4.11-like_dom"/>
</dbReference>
<gene>
    <name evidence="3" type="ORF">CRE_05592</name>
</gene>
<name>E3M057_CAERE</name>
<feature type="signal peptide" evidence="1">
    <location>
        <begin position="1"/>
        <end position="19"/>
    </location>
</feature>
<protein>
    <recommendedName>
        <fullName evidence="2">T20D4.11-like domain-containing protein</fullName>
    </recommendedName>
</protein>
<dbReference type="AlphaFoldDB" id="E3M057"/>
<dbReference type="Proteomes" id="UP000008281">
    <property type="component" value="Unassembled WGS sequence"/>
</dbReference>
<accession>E3M057</accession>
<dbReference type="OrthoDB" id="5835962at2759"/>
<sequence length="307" mass="35326">MTNLGQFSIFVVFLINVEANEMIQISKCSLAEQPTAFKCVNAFNDIRDKAISGLEQNPKNEINNLCKEFSKCSETMKCAAYEKAIALIEKMVSFCHIIIFRESSEFADCDSKMDPKKSICVKEWKPFPDPVSDPKKMAEIQAEACKNYFGKNDCMQKEITENCGPAMWVKMRKIINKIRYWSLTLDMDKKENLAAISNFCVDYQKCAEPMKCQADEKTIGRINKILVHCEVIQFRHRVDFSGCADKLNAMNTTCYREWNPFPQKVDDSDYMGKDNCLEGLITGICGADMWKKHKEHYLSMNEKLKSY</sequence>
<proteinExistence type="predicted"/>
<feature type="domain" description="T20D4.11-like" evidence="2">
    <location>
        <begin position="28"/>
        <end position="178"/>
    </location>
</feature>
<evidence type="ECO:0000313" key="4">
    <source>
        <dbReference type="Proteomes" id="UP000008281"/>
    </source>
</evidence>
<dbReference type="RefSeq" id="XP_003110280.2">
    <property type="nucleotide sequence ID" value="XM_003110232.2"/>
</dbReference>